<dbReference type="AlphaFoldDB" id="A0A918CD17"/>
<evidence type="ECO:0000313" key="2">
    <source>
        <dbReference type="Proteomes" id="UP000603865"/>
    </source>
</evidence>
<keyword evidence="2" id="KW-1185">Reference proteome</keyword>
<organism evidence="1 2">
    <name type="scientific">Deinococcus ruber</name>
    <dbReference type="NCBI Taxonomy" id="1848197"/>
    <lineage>
        <taxon>Bacteria</taxon>
        <taxon>Thermotogati</taxon>
        <taxon>Deinococcota</taxon>
        <taxon>Deinococci</taxon>
        <taxon>Deinococcales</taxon>
        <taxon>Deinococcaceae</taxon>
        <taxon>Deinococcus</taxon>
    </lineage>
</organism>
<dbReference type="RefSeq" id="WP_189091477.1">
    <property type="nucleotide sequence ID" value="NZ_BMQL01000019.1"/>
</dbReference>
<comment type="caution">
    <text evidence="1">The sequence shown here is derived from an EMBL/GenBank/DDBJ whole genome shotgun (WGS) entry which is preliminary data.</text>
</comment>
<reference evidence="1" key="2">
    <citation type="submission" date="2020-09" db="EMBL/GenBank/DDBJ databases">
        <authorList>
            <person name="Sun Q."/>
            <person name="Ohkuma M."/>
        </authorList>
    </citation>
    <scope>NUCLEOTIDE SEQUENCE</scope>
    <source>
        <strain evidence="1">JCM 31311</strain>
    </source>
</reference>
<accession>A0A918CD17</accession>
<proteinExistence type="predicted"/>
<reference evidence="1" key="1">
    <citation type="journal article" date="2014" name="Int. J. Syst. Evol. Microbiol.">
        <title>Complete genome sequence of Corynebacterium casei LMG S-19264T (=DSM 44701T), isolated from a smear-ripened cheese.</title>
        <authorList>
            <consortium name="US DOE Joint Genome Institute (JGI-PGF)"/>
            <person name="Walter F."/>
            <person name="Albersmeier A."/>
            <person name="Kalinowski J."/>
            <person name="Ruckert C."/>
        </authorList>
    </citation>
    <scope>NUCLEOTIDE SEQUENCE</scope>
    <source>
        <strain evidence="1">JCM 31311</strain>
    </source>
</reference>
<protein>
    <submittedName>
        <fullName evidence="1">Uncharacterized protein</fullName>
    </submittedName>
</protein>
<gene>
    <name evidence="1" type="ORF">GCM10008957_31530</name>
</gene>
<sequence length="218" mass="24345">MTTNLASTPANALWMLADLLEAEQHMDEVEGDIRSREPKHTLLDLQMATNRRNQALNALRQINPKLLRMAANAPAGPIQAVFQVNDLETALVALSEAAHSPGTLIGLPECPDSIEDMLSIWGASHVQISRLGFEDEWTAEYQHDRITYTGTGHSPEMALVEARIDNIIANHCYAAARDAQLTPEQMNDMRRSAYLYHLHEEPEGEYRGDYVKKPEGQS</sequence>
<name>A0A918CD17_9DEIO</name>
<evidence type="ECO:0000313" key="1">
    <source>
        <dbReference type="EMBL" id="GGR16578.1"/>
    </source>
</evidence>
<dbReference type="EMBL" id="BMQL01000019">
    <property type="protein sequence ID" value="GGR16578.1"/>
    <property type="molecule type" value="Genomic_DNA"/>
</dbReference>
<dbReference type="Proteomes" id="UP000603865">
    <property type="component" value="Unassembled WGS sequence"/>
</dbReference>